<protein>
    <submittedName>
        <fullName evidence="1">Uncharacterized protein</fullName>
    </submittedName>
</protein>
<dbReference type="Proteomes" id="UP000676336">
    <property type="component" value="Unassembled WGS sequence"/>
</dbReference>
<evidence type="ECO:0000313" key="1">
    <source>
        <dbReference type="EMBL" id="CAF5197091.1"/>
    </source>
</evidence>
<accession>A0A8S3IF44</accession>
<dbReference type="AlphaFoldDB" id="A0A8S3IF44"/>
<sequence length="99" mass="11550">MIIFFQPIPSIKRIDQYQKPIEQSIQTDVTYPLDSIDLRHGCILIEDDNDEQYQCDSPQLTVYIKKEEDECPTNTCRLGLDMNSMSFNCKLELTKLENS</sequence>
<comment type="caution">
    <text evidence="1">The sequence shown here is derived from an EMBL/GenBank/DDBJ whole genome shotgun (WGS) entry which is preliminary data.</text>
</comment>
<organism evidence="1 2">
    <name type="scientific">Rotaria magnacalcarata</name>
    <dbReference type="NCBI Taxonomy" id="392030"/>
    <lineage>
        <taxon>Eukaryota</taxon>
        <taxon>Metazoa</taxon>
        <taxon>Spiralia</taxon>
        <taxon>Gnathifera</taxon>
        <taxon>Rotifera</taxon>
        <taxon>Eurotatoria</taxon>
        <taxon>Bdelloidea</taxon>
        <taxon>Philodinida</taxon>
        <taxon>Philodinidae</taxon>
        <taxon>Rotaria</taxon>
    </lineage>
</organism>
<evidence type="ECO:0000313" key="2">
    <source>
        <dbReference type="Proteomes" id="UP000676336"/>
    </source>
</evidence>
<dbReference type="EMBL" id="CAJOBI010330056">
    <property type="protein sequence ID" value="CAF5197091.1"/>
    <property type="molecule type" value="Genomic_DNA"/>
</dbReference>
<proteinExistence type="predicted"/>
<reference evidence="1" key="1">
    <citation type="submission" date="2021-02" db="EMBL/GenBank/DDBJ databases">
        <authorList>
            <person name="Nowell W R."/>
        </authorList>
    </citation>
    <scope>NUCLEOTIDE SEQUENCE</scope>
</reference>
<gene>
    <name evidence="1" type="ORF">SMN809_LOCUS74390</name>
</gene>
<name>A0A8S3IF44_9BILA</name>